<gene>
    <name evidence="1" type="ORF">AYBTSS11_LOCUS5423</name>
</gene>
<proteinExistence type="predicted"/>
<dbReference type="AlphaFoldDB" id="A0AA86S897"/>
<keyword evidence="2" id="KW-1185">Reference proteome</keyword>
<evidence type="ECO:0000313" key="1">
    <source>
        <dbReference type="EMBL" id="CAJ1931735.1"/>
    </source>
</evidence>
<reference evidence="1" key="1">
    <citation type="submission" date="2023-10" db="EMBL/GenBank/DDBJ databases">
        <authorList>
            <person name="Domelevo Entfellner J.-B."/>
        </authorList>
    </citation>
    <scope>NUCLEOTIDE SEQUENCE</scope>
</reference>
<accession>A0AA86S897</accession>
<sequence length="121" mass="14306">MIRVLIAISKEVVSGRSLVGWLKEREIGRKFMMRREKERRGRWGINAEWGNGREMKRITSVFGFAFATKTLPLTLEPRLTWPRVVNSQPLKHELVKFEKFDETTRRKLKGRIMEKEIATYA</sequence>
<dbReference type="Gramene" id="rna-AYBTSS11_LOCUS5423">
    <property type="protein sequence ID" value="CAJ1931735.1"/>
    <property type="gene ID" value="gene-AYBTSS11_LOCUS5423"/>
</dbReference>
<dbReference type="EMBL" id="OY731399">
    <property type="protein sequence ID" value="CAJ1931735.1"/>
    <property type="molecule type" value="Genomic_DNA"/>
</dbReference>
<evidence type="ECO:0000313" key="2">
    <source>
        <dbReference type="Proteomes" id="UP001189624"/>
    </source>
</evidence>
<protein>
    <submittedName>
        <fullName evidence="1">Uncharacterized protein</fullName>
    </submittedName>
</protein>
<feature type="non-terminal residue" evidence="1">
    <location>
        <position position="121"/>
    </location>
</feature>
<organism evidence="1 2">
    <name type="scientific">Sphenostylis stenocarpa</name>
    <dbReference type="NCBI Taxonomy" id="92480"/>
    <lineage>
        <taxon>Eukaryota</taxon>
        <taxon>Viridiplantae</taxon>
        <taxon>Streptophyta</taxon>
        <taxon>Embryophyta</taxon>
        <taxon>Tracheophyta</taxon>
        <taxon>Spermatophyta</taxon>
        <taxon>Magnoliopsida</taxon>
        <taxon>eudicotyledons</taxon>
        <taxon>Gunneridae</taxon>
        <taxon>Pentapetalae</taxon>
        <taxon>rosids</taxon>
        <taxon>fabids</taxon>
        <taxon>Fabales</taxon>
        <taxon>Fabaceae</taxon>
        <taxon>Papilionoideae</taxon>
        <taxon>50 kb inversion clade</taxon>
        <taxon>NPAAA clade</taxon>
        <taxon>indigoferoid/millettioid clade</taxon>
        <taxon>Phaseoleae</taxon>
        <taxon>Sphenostylis</taxon>
    </lineage>
</organism>
<dbReference type="Proteomes" id="UP001189624">
    <property type="component" value="Chromosome 2"/>
</dbReference>
<name>A0AA86S897_9FABA</name>